<sequence>MKVGLRTKIIASVIVLFFVVGLSVFAARALNGSSGSKKESSVKKTVTSKRASTKSTPASSSESSTSSSLSASANSTSSSSSLTSWNSIDLNNQIAILIQAAFPNKNAVPSDQFTFSQNYWDMTGSISNGEINRYVPNADSFAGISDILSAKITISNGQITVTRPITAAFTLSLDQAISNYYSQSSSINNTHQLAARVVSPAKLAELQKNH</sequence>
<dbReference type="AlphaFoldDB" id="A0AAJ1RAV3"/>
<dbReference type="RefSeq" id="WP_128685789.1">
    <property type="nucleotide sequence ID" value="NZ_CP029684.2"/>
</dbReference>
<dbReference type="Proteomes" id="UP001167919">
    <property type="component" value="Unassembled WGS sequence"/>
</dbReference>
<proteinExistence type="predicted"/>
<evidence type="ECO:0000313" key="3">
    <source>
        <dbReference type="EMBL" id="QAS69568.1"/>
    </source>
</evidence>
<evidence type="ECO:0000313" key="4">
    <source>
        <dbReference type="Proteomes" id="UP000286907"/>
    </source>
</evidence>
<organism evidence="2 5">
    <name type="scientific">Oenococcus sicerae</name>
    <dbReference type="NCBI Taxonomy" id="2203724"/>
    <lineage>
        <taxon>Bacteria</taxon>
        <taxon>Bacillati</taxon>
        <taxon>Bacillota</taxon>
        <taxon>Bacilli</taxon>
        <taxon>Lactobacillales</taxon>
        <taxon>Lactobacillaceae</taxon>
        <taxon>Oenococcus</taxon>
    </lineage>
</organism>
<protein>
    <submittedName>
        <fullName evidence="2">RNA polymerase</fullName>
    </submittedName>
</protein>
<dbReference type="EMBL" id="CP029684">
    <property type="protein sequence ID" value="QAS69568.1"/>
    <property type="molecule type" value="Genomic_DNA"/>
</dbReference>
<feature type="compositionally biased region" description="Low complexity" evidence="1">
    <location>
        <begin position="43"/>
        <end position="73"/>
    </location>
</feature>
<evidence type="ECO:0000313" key="2">
    <source>
        <dbReference type="EMBL" id="MDN6900410.1"/>
    </source>
</evidence>
<feature type="region of interest" description="Disordered" evidence="1">
    <location>
        <begin position="33"/>
        <end position="73"/>
    </location>
</feature>
<evidence type="ECO:0000256" key="1">
    <source>
        <dbReference type="SAM" id="MobiDB-lite"/>
    </source>
</evidence>
<name>A0AAJ1RAV3_9LACO</name>
<gene>
    <name evidence="3" type="ORF">DLJ48_03035</name>
    <name evidence="2" type="ORF">EVC35_05250</name>
</gene>
<evidence type="ECO:0000313" key="5">
    <source>
        <dbReference type="Proteomes" id="UP001167919"/>
    </source>
</evidence>
<dbReference type="EMBL" id="SDWY01000003">
    <property type="protein sequence ID" value="MDN6900410.1"/>
    <property type="molecule type" value="Genomic_DNA"/>
</dbReference>
<dbReference type="Proteomes" id="UP000286907">
    <property type="component" value="Chromosome"/>
</dbReference>
<accession>A0AAJ1RAV3</accession>
<reference evidence="3" key="3">
    <citation type="submission" date="2020-01" db="EMBL/GenBank/DDBJ databases">
        <authorList>
            <person name="Cousin F.J."/>
            <person name="Le Guellec R."/>
            <person name="Cretenet M."/>
        </authorList>
    </citation>
    <scope>NUCLEOTIDE SEQUENCE</scope>
    <source>
        <strain evidence="3">UCMA 15228</strain>
    </source>
</reference>
<reference evidence="3 4" key="1">
    <citation type="journal article" date="2019" name="Syst. Appl. Microbiol.">
        <title>Oenococcus sicerae sp. nov., isolated from French cider.</title>
        <authorList>
            <person name="Cousin F.J."/>
            <person name="Le Guellec R."/>
            <person name="Chagnot C."/>
            <person name="Goux D."/>
            <person name="Dalmasso M."/>
            <person name="Laplace J.M."/>
            <person name="Cretenet M."/>
        </authorList>
    </citation>
    <scope>NUCLEOTIDE SEQUENCE [LARGE SCALE GENOMIC DNA]</scope>
    <source>
        <strain evidence="3 4">UCMA 15228</strain>
    </source>
</reference>
<keyword evidence="4" id="KW-1185">Reference proteome</keyword>
<reference evidence="2" key="2">
    <citation type="submission" date="2019-01" db="EMBL/GenBank/DDBJ databases">
        <title>Oenococcus sicerae UCMA17102.</title>
        <authorList>
            <person name="Cousin F.J."/>
            <person name="Le Guellec R."/>
            <person name="Cretenet M."/>
        </authorList>
    </citation>
    <scope>NUCLEOTIDE SEQUENCE</scope>
    <source>
        <strain evidence="2">UCMA17102</strain>
    </source>
</reference>